<keyword evidence="2" id="KW-0812">Transmembrane</keyword>
<sequence length="449" mass="49297">MLPFSFAANKKPRPAPTVETGVSAPTASRQLEEPKLAYYAIWVAIALSVFEGPTRYLLAMVHLDSAIFIRDALLLLAPVVFVASRNRNNPMPASVGVFFILMAVHAFISLVNIRSAIPAIYGLKMFIPVLCGFLAGSAIFNPTPKLVRVIFVFWVATVVAAALDQYVLDYPWVGINVELGGVDVFLGRDWQSGTERVGGLMRSSINLAVGIPLLTSMLLISVKQNWLKLLISTATFFVLVWTTQKGAILAFVVAMGALLISSKNFTTPLKTAAVVAIVFMIFAPTVLIFVDMPRDAGVFSFQSFIERIESMWPAAWKWIGQFPPLLGVGLGGIGGGQRFFAPDDRNAADNLFVYLYGNFGIMSVVYLFLIASLAMNARNVRDNRDLMALASLVFLLMYGVVVSLIEDQLAAMWLGAAIGWLIRMRSAESSPFARLRMRRDSPRLIAQKQ</sequence>
<feature type="transmembrane region" description="Helical" evidence="2">
    <location>
        <begin position="411"/>
        <end position="428"/>
    </location>
</feature>
<feature type="transmembrane region" description="Helical" evidence="2">
    <location>
        <begin position="65"/>
        <end position="83"/>
    </location>
</feature>
<dbReference type="STRING" id="1842727.RD110_10115"/>
<feature type="transmembrane region" description="Helical" evidence="2">
    <location>
        <begin position="272"/>
        <end position="290"/>
    </location>
</feature>
<accession>A0A1P8JUY6</accession>
<feature type="transmembrane region" description="Helical" evidence="2">
    <location>
        <begin position="119"/>
        <end position="139"/>
    </location>
</feature>
<dbReference type="OrthoDB" id="9154901at2"/>
<name>A0A1P8JUY6_9BURK</name>
<dbReference type="KEGG" id="rhy:RD110_10115"/>
<feature type="transmembrane region" description="Helical" evidence="2">
    <location>
        <begin position="36"/>
        <end position="53"/>
    </location>
</feature>
<feature type="transmembrane region" description="Helical" evidence="2">
    <location>
        <begin position="353"/>
        <end position="374"/>
    </location>
</feature>
<evidence type="ECO:0000313" key="3">
    <source>
        <dbReference type="EMBL" id="APW37501.1"/>
    </source>
</evidence>
<keyword evidence="2" id="KW-0472">Membrane</keyword>
<evidence type="ECO:0000256" key="1">
    <source>
        <dbReference type="SAM" id="MobiDB-lite"/>
    </source>
</evidence>
<feature type="transmembrane region" description="Helical" evidence="2">
    <location>
        <begin position="204"/>
        <end position="222"/>
    </location>
</feature>
<protein>
    <recommendedName>
        <fullName evidence="5">O-antigen polymerase</fullName>
    </recommendedName>
</protein>
<feature type="transmembrane region" description="Helical" evidence="2">
    <location>
        <begin position="146"/>
        <end position="163"/>
    </location>
</feature>
<evidence type="ECO:0008006" key="5">
    <source>
        <dbReference type="Google" id="ProtNLM"/>
    </source>
</evidence>
<proteinExistence type="predicted"/>
<reference evidence="3 4" key="1">
    <citation type="submission" date="2017-01" db="EMBL/GenBank/DDBJ databases">
        <authorList>
            <person name="Mah S.A."/>
            <person name="Swanson W.J."/>
            <person name="Moy G.W."/>
            <person name="Vacquier V.D."/>
        </authorList>
    </citation>
    <scope>NUCLEOTIDE SEQUENCE [LARGE SCALE GENOMIC DNA]</scope>
    <source>
        <strain evidence="3 4">DCY110</strain>
    </source>
</reference>
<evidence type="ECO:0000313" key="4">
    <source>
        <dbReference type="Proteomes" id="UP000186609"/>
    </source>
</evidence>
<feature type="transmembrane region" description="Helical" evidence="2">
    <location>
        <begin position="95"/>
        <end position="113"/>
    </location>
</feature>
<feature type="region of interest" description="Disordered" evidence="1">
    <location>
        <begin position="1"/>
        <end position="26"/>
    </location>
</feature>
<dbReference type="EMBL" id="CP019236">
    <property type="protein sequence ID" value="APW37501.1"/>
    <property type="molecule type" value="Genomic_DNA"/>
</dbReference>
<organism evidence="3 4">
    <name type="scientific">Rhodoferax koreensis</name>
    <dbReference type="NCBI Taxonomy" id="1842727"/>
    <lineage>
        <taxon>Bacteria</taxon>
        <taxon>Pseudomonadati</taxon>
        <taxon>Pseudomonadota</taxon>
        <taxon>Betaproteobacteria</taxon>
        <taxon>Burkholderiales</taxon>
        <taxon>Comamonadaceae</taxon>
        <taxon>Rhodoferax</taxon>
    </lineage>
</organism>
<dbReference type="Proteomes" id="UP000186609">
    <property type="component" value="Chromosome"/>
</dbReference>
<evidence type="ECO:0000256" key="2">
    <source>
        <dbReference type="SAM" id="Phobius"/>
    </source>
</evidence>
<feature type="transmembrane region" description="Helical" evidence="2">
    <location>
        <begin position="311"/>
        <end position="333"/>
    </location>
</feature>
<keyword evidence="2" id="KW-1133">Transmembrane helix</keyword>
<gene>
    <name evidence="3" type="ORF">RD110_10115</name>
</gene>
<feature type="transmembrane region" description="Helical" evidence="2">
    <location>
        <begin position="234"/>
        <end position="260"/>
    </location>
</feature>
<keyword evidence="4" id="KW-1185">Reference proteome</keyword>
<dbReference type="AlphaFoldDB" id="A0A1P8JUY6"/>
<feature type="transmembrane region" description="Helical" evidence="2">
    <location>
        <begin position="386"/>
        <end position="405"/>
    </location>
</feature>
<dbReference type="RefSeq" id="WP_076199083.1">
    <property type="nucleotide sequence ID" value="NZ_CP019236.1"/>
</dbReference>